<name>A0AAN6N1L2_9PEZI</name>
<evidence type="ECO:0000313" key="1">
    <source>
        <dbReference type="EMBL" id="KAK3937389.1"/>
    </source>
</evidence>
<evidence type="ECO:0000313" key="2">
    <source>
        <dbReference type="Proteomes" id="UP001303473"/>
    </source>
</evidence>
<protein>
    <submittedName>
        <fullName evidence="1">Uncharacterized protein</fullName>
    </submittedName>
</protein>
<accession>A0AAN6N1L2</accession>
<keyword evidence="2" id="KW-1185">Reference proteome</keyword>
<gene>
    <name evidence="1" type="ORF">QBC46DRAFT_416389</name>
</gene>
<sequence>MASGGDPVHAMSDAELAEYIAHVRKARGDNSRVIEVSDLYFTKRYEEKDIEDTKCAMQNAEALGVSVPHLKRVIRRGPVFEFVQARIHGQNLMTVWPDLGLLSTVRLAFQLRGMVRRMRTVTSPTAGLLGTGLCRSFWIENDVYGIPRHASPEVISSIVNF</sequence>
<dbReference type="EMBL" id="MU853856">
    <property type="protein sequence ID" value="KAK3937389.1"/>
    <property type="molecule type" value="Genomic_DNA"/>
</dbReference>
<comment type="caution">
    <text evidence="1">The sequence shown here is derived from an EMBL/GenBank/DDBJ whole genome shotgun (WGS) entry which is preliminary data.</text>
</comment>
<dbReference type="AlphaFoldDB" id="A0AAN6N1L2"/>
<reference evidence="2" key="1">
    <citation type="journal article" date="2023" name="Mol. Phylogenet. Evol.">
        <title>Genome-scale phylogeny and comparative genomics of the fungal order Sordariales.</title>
        <authorList>
            <person name="Hensen N."/>
            <person name="Bonometti L."/>
            <person name="Westerberg I."/>
            <person name="Brannstrom I.O."/>
            <person name="Guillou S."/>
            <person name="Cros-Aarteil S."/>
            <person name="Calhoun S."/>
            <person name="Haridas S."/>
            <person name="Kuo A."/>
            <person name="Mondo S."/>
            <person name="Pangilinan J."/>
            <person name="Riley R."/>
            <person name="LaButti K."/>
            <person name="Andreopoulos B."/>
            <person name="Lipzen A."/>
            <person name="Chen C."/>
            <person name="Yan M."/>
            <person name="Daum C."/>
            <person name="Ng V."/>
            <person name="Clum A."/>
            <person name="Steindorff A."/>
            <person name="Ohm R.A."/>
            <person name="Martin F."/>
            <person name="Silar P."/>
            <person name="Natvig D.O."/>
            <person name="Lalanne C."/>
            <person name="Gautier V."/>
            <person name="Ament-Velasquez S.L."/>
            <person name="Kruys A."/>
            <person name="Hutchinson M.I."/>
            <person name="Powell A.J."/>
            <person name="Barry K."/>
            <person name="Miller A.N."/>
            <person name="Grigoriev I.V."/>
            <person name="Debuchy R."/>
            <person name="Gladieux P."/>
            <person name="Hiltunen Thoren M."/>
            <person name="Johannesson H."/>
        </authorList>
    </citation>
    <scope>NUCLEOTIDE SEQUENCE [LARGE SCALE GENOMIC DNA]</scope>
    <source>
        <strain evidence="2">CBS 340.73</strain>
    </source>
</reference>
<organism evidence="1 2">
    <name type="scientific">Diplogelasinospora grovesii</name>
    <dbReference type="NCBI Taxonomy" id="303347"/>
    <lineage>
        <taxon>Eukaryota</taxon>
        <taxon>Fungi</taxon>
        <taxon>Dikarya</taxon>
        <taxon>Ascomycota</taxon>
        <taxon>Pezizomycotina</taxon>
        <taxon>Sordariomycetes</taxon>
        <taxon>Sordariomycetidae</taxon>
        <taxon>Sordariales</taxon>
        <taxon>Diplogelasinosporaceae</taxon>
        <taxon>Diplogelasinospora</taxon>
    </lineage>
</organism>
<dbReference type="Proteomes" id="UP001303473">
    <property type="component" value="Unassembled WGS sequence"/>
</dbReference>
<proteinExistence type="predicted"/>